<evidence type="ECO:0000259" key="2">
    <source>
        <dbReference type="PROSITE" id="PS50190"/>
    </source>
</evidence>
<dbReference type="SMART" id="SM00222">
    <property type="entry name" value="Sec7"/>
    <property type="match status" value="1"/>
</dbReference>
<dbReference type="PROSITE" id="PS50190">
    <property type="entry name" value="SEC7"/>
    <property type="match status" value="1"/>
</dbReference>
<gene>
    <name evidence="3" type="ORF">RI543_004188</name>
</gene>
<accession>A0AAN7W0I5</accession>
<dbReference type="GO" id="GO:0032012">
    <property type="term" value="P:regulation of ARF protein signal transduction"/>
    <property type="evidence" value="ECO:0007669"/>
    <property type="project" value="InterPro"/>
</dbReference>
<comment type="caution">
    <text evidence="3">The sequence shown here is derived from an EMBL/GenBank/DDBJ whole genome shotgun (WGS) entry which is preliminary data.</text>
</comment>
<feature type="region of interest" description="Disordered" evidence="1">
    <location>
        <begin position="196"/>
        <end position="228"/>
    </location>
</feature>
<feature type="compositionally biased region" description="Polar residues" evidence="1">
    <location>
        <begin position="393"/>
        <end position="413"/>
    </location>
</feature>
<feature type="compositionally biased region" description="Polar residues" evidence="1">
    <location>
        <begin position="310"/>
        <end position="327"/>
    </location>
</feature>
<dbReference type="Pfam" id="PF01369">
    <property type="entry name" value="Sec7"/>
    <property type="match status" value="1"/>
</dbReference>
<name>A0AAN7W0I5_9SACH</name>
<dbReference type="PANTHER" id="PTHR10663:SF405">
    <property type="entry name" value="ARF GUANINE NUCLEOTIDE EXCHANGE FACTOR SYT1"/>
    <property type="match status" value="1"/>
</dbReference>
<reference evidence="4" key="1">
    <citation type="submission" date="2023-07" db="EMBL/GenBank/DDBJ databases">
        <title>A draft genome of Kazachstania heterogenica Y-27499.</title>
        <authorList>
            <person name="Donic C."/>
            <person name="Kralova J.S."/>
            <person name="Fidel L."/>
            <person name="Ben-Dor S."/>
            <person name="Jung S."/>
        </authorList>
    </citation>
    <scope>NUCLEOTIDE SEQUENCE [LARGE SCALE GENOMIC DNA]</scope>
    <source>
        <strain evidence="4">Y27499</strain>
    </source>
</reference>
<feature type="region of interest" description="Disordered" evidence="1">
    <location>
        <begin position="874"/>
        <end position="894"/>
    </location>
</feature>
<dbReference type="InterPro" id="IPR023394">
    <property type="entry name" value="Sec7_C_sf"/>
</dbReference>
<feature type="compositionally biased region" description="Polar residues" evidence="1">
    <location>
        <begin position="360"/>
        <end position="372"/>
    </location>
</feature>
<keyword evidence="4" id="KW-1185">Reference proteome</keyword>
<dbReference type="PANTHER" id="PTHR10663">
    <property type="entry name" value="GUANYL-NUCLEOTIDE EXCHANGE FACTOR"/>
    <property type="match status" value="1"/>
</dbReference>
<feature type="region of interest" description="Disordered" evidence="1">
    <location>
        <begin position="1089"/>
        <end position="1110"/>
    </location>
</feature>
<dbReference type="GO" id="GO:0005085">
    <property type="term" value="F:guanyl-nucleotide exchange factor activity"/>
    <property type="evidence" value="ECO:0007669"/>
    <property type="project" value="InterPro"/>
</dbReference>
<dbReference type="InterPro" id="IPR001849">
    <property type="entry name" value="PH_domain"/>
</dbReference>
<sequence length="1308" mass="150706">MSSSFMKLKGLIRPDKKNIINTHNKDVHDETINRKNVGSKPHKNIFIGDDNDHIINSDDSKAIHFTSANSKQKAESPVEKLIKIMEEAEKYDTDSQFRSSIPSSDDFKLKQQNETINPLTNKFNKLDINCEDNKHIQNDVHTSQMLDSSIENAESLKKEALVYELNGDALSRITSEILLLNDYNYNLEKFPSVLSTHKTNSPCSSNKYNRDSSNGDTDDNSSNISISNSKISTDPAIAFNRNRTIPDSPLKKENILSTHSLKFSKTTTTFMKEKDNVTSNNNNKIYTIDNLLKKRGINRQRSKTLDTSDLKNATSKMFPSVPKFSSNKPPPVSGKTRSKNIARRLSLSSHDKNKNKNKHSQGGSNSNTNTIASHIVRKIRSNSNSSNSNKSSYISPRTSSGSFTTSDIQQQYDNSNNSTNSNNMVTNSAYSLKRRSSSIVNALSSFVNLRSSSSLSDKGPQLSSNFQQYALTLDDLPAVPEPNKDDESFEKYLFRISNYGKFIGIILTLKNDTYKLNCLNYFLSNYFDFMDDPIDISLRKLLIFLELPKEAQQIDRLLTEFGKIYYKQQRTKYMEKCIWENEHQVYFIIFSLLMLHTDYFNPNNKIKMTKTEFIDLVHNDTYSDGNKLPIEILAYYYDNTISKESPKFDCFLSRDTNAIISFDSIENTKMYSPKDLIKDGCLLNMSKQLKMNKREEDDARGYILPPTIPLPSALIESNTINTSTSFFSNRPTSNSISSYFSYGNNGGSANNSGTNYNSNSTGGYLQDDINIYKKILMDDLRGVSLDKFVNKIYSRNNFALDSEYFQILNNTNAGNIVNSSYSNSIYNTLMERNYGNLYDKYLKLLRVSRGGYLRIRKTQLYKLRLPAYEKYHQGDVKKGSDKENSDNNEVENDKDKDDQCYYLKIIQMGDIKEYIEPGSKQSGSLRGRSNSEGNKLFSLGSNSHNNDKFNKWKNKFVIITTCGLIICDKNKSFNIQEPDIVKNQLNGECNYIIDFKYNKCELLSVYNLFAESVKNNFDYEEENETLANNTGNTNQNNRGHGYSMDDELFIKDYKDNVIKNLHGRNINEKNDDDNDDICKCDIMNMRANQNGEEDNNNQEEGIYNDQDDDCNDDDDDYNYLKEFDENTFYIWSQYGKLIWRCENKYERDNWVDSLNLMACIDGCQYKISCIDNTLLSQRKQKFEDRYKEIQENRLETVKLFKEEEKLLNLYRQCVPICLKTRKELIQNIKQLAVKMEWYDFEIKRDTIYMMILKCLIPDKSFKEESCVNGNNDDINDGSNRKDNQEEKIINCYEDASDISDSLSFITFN</sequence>
<evidence type="ECO:0000256" key="1">
    <source>
        <dbReference type="SAM" id="MobiDB-lite"/>
    </source>
</evidence>
<dbReference type="SMART" id="SM00233">
    <property type="entry name" value="PH"/>
    <property type="match status" value="1"/>
</dbReference>
<evidence type="ECO:0000313" key="3">
    <source>
        <dbReference type="EMBL" id="KAK5778521.1"/>
    </source>
</evidence>
<feature type="compositionally biased region" description="Polar residues" evidence="1">
    <location>
        <begin position="196"/>
        <end position="207"/>
    </location>
</feature>
<feature type="domain" description="SEC7" evidence="2">
    <location>
        <begin position="523"/>
        <end position="643"/>
    </location>
</feature>
<proteinExistence type="predicted"/>
<evidence type="ECO:0000313" key="4">
    <source>
        <dbReference type="Proteomes" id="UP001306508"/>
    </source>
</evidence>
<dbReference type="SUPFAM" id="SSF48425">
    <property type="entry name" value="Sec7 domain"/>
    <property type="match status" value="1"/>
</dbReference>
<dbReference type="Proteomes" id="UP001306508">
    <property type="component" value="Unassembled WGS sequence"/>
</dbReference>
<protein>
    <recommendedName>
        <fullName evidence="2">SEC7 domain-containing protein</fullName>
    </recommendedName>
</protein>
<dbReference type="InterPro" id="IPR035999">
    <property type="entry name" value="Sec7_dom_sf"/>
</dbReference>
<dbReference type="EMBL" id="JAWIZZ010000053">
    <property type="protein sequence ID" value="KAK5778521.1"/>
    <property type="molecule type" value="Genomic_DNA"/>
</dbReference>
<dbReference type="Gene3D" id="1.10.1000.11">
    <property type="entry name" value="Arf Nucleotide-binding Site Opener,domain 2"/>
    <property type="match status" value="1"/>
</dbReference>
<feature type="region of interest" description="Disordered" evidence="1">
    <location>
        <begin position="299"/>
        <end position="422"/>
    </location>
</feature>
<feature type="compositionally biased region" description="Low complexity" evidence="1">
    <location>
        <begin position="381"/>
        <end position="392"/>
    </location>
</feature>
<feature type="compositionally biased region" description="Low complexity" evidence="1">
    <location>
        <begin position="211"/>
        <end position="228"/>
    </location>
</feature>
<organism evidence="3 4">
    <name type="scientific">Arxiozyma heterogenica</name>
    <dbReference type="NCBI Taxonomy" id="278026"/>
    <lineage>
        <taxon>Eukaryota</taxon>
        <taxon>Fungi</taxon>
        <taxon>Dikarya</taxon>
        <taxon>Ascomycota</taxon>
        <taxon>Saccharomycotina</taxon>
        <taxon>Saccharomycetes</taxon>
        <taxon>Saccharomycetales</taxon>
        <taxon>Saccharomycetaceae</taxon>
        <taxon>Arxiozyma</taxon>
    </lineage>
</organism>
<dbReference type="InterPro" id="IPR000904">
    <property type="entry name" value="Sec7_dom"/>
</dbReference>